<dbReference type="RefSeq" id="WP_289215877.1">
    <property type="nucleotide sequence ID" value="NZ_JAPVRC010000004.1"/>
</dbReference>
<comment type="caution">
    <text evidence="1">The sequence shown here is derived from an EMBL/GenBank/DDBJ whole genome shotgun (WGS) entry which is preliminary data.</text>
</comment>
<organism evidence="1 2">
    <name type="scientific">Halobacillus campisalis</name>
    <dbReference type="NCBI Taxonomy" id="435909"/>
    <lineage>
        <taxon>Bacteria</taxon>
        <taxon>Bacillati</taxon>
        <taxon>Bacillota</taxon>
        <taxon>Bacilli</taxon>
        <taxon>Bacillales</taxon>
        <taxon>Bacillaceae</taxon>
        <taxon>Halobacillus</taxon>
    </lineage>
</organism>
<gene>
    <name evidence="1" type="ORF">ACFQMN_13775</name>
</gene>
<accession>A0ABW2K6W5</accession>
<dbReference type="Proteomes" id="UP001596494">
    <property type="component" value="Unassembled WGS sequence"/>
</dbReference>
<evidence type="ECO:0000313" key="2">
    <source>
        <dbReference type="Proteomes" id="UP001596494"/>
    </source>
</evidence>
<reference evidence="2" key="1">
    <citation type="journal article" date="2019" name="Int. J. Syst. Evol. Microbiol.">
        <title>The Global Catalogue of Microorganisms (GCM) 10K type strain sequencing project: providing services to taxonomists for standard genome sequencing and annotation.</title>
        <authorList>
            <consortium name="The Broad Institute Genomics Platform"/>
            <consortium name="The Broad Institute Genome Sequencing Center for Infectious Disease"/>
            <person name="Wu L."/>
            <person name="Ma J."/>
        </authorList>
    </citation>
    <scope>NUCLEOTIDE SEQUENCE [LARGE SCALE GENOMIC DNA]</scope>
    <source>
        <strain evidence="2">CCUG 73951</strain>
    </source>
</reference>
<name>A0ABW2K6W5_9BACI</name>
<dbReference type="EMBL" id="JBHTBY010000011">
    <property type="protein sequence ID" value="MFC7321951.1"/>
    <property type="molecule type" value="Genomic_DNA"/>
</dbReference>
<protein>
    <submittedName>
        <fullName evidence="1">Uncharacterized protein</fullName>
    </submittedName>
</protein>
<evidence type="ECO:0000313" key="1">
    <source>
        <dbReference type="EMBL" id="MFC7321951.1"/>
    </source>
</evidence>
<sequence length="74" mass="8671">MNYVTTDLKELAAYATFEKQTEMDEQIYEYIDTLRHYEVPESTIEVLRFFGRSSLRVLGVSFAKYQTIGEALHL</sequence>
<proteinExistence type="predicted"/>
<keyword evidence="2" id="KW-1185">Reference proteome</keyword>